<name>A0A370HIG6_9HYPH</name>
<evidence type="ECO:0000313" key="2">
    <source>
        <dbReference type="EMBL" id="RDI57987.1"/>
    </source>
</evidence>
<dbReference type="Proteomes" id="UP000254925">
    <property type="component" value="Unassembled WGS sequence"/>
</dbReference>
<comment type="caution">
    <text evidence="2">The sequence shown here is derived from an EMBL/GenBank/DDBJ whole genome shotgun (WGS) entry which is preliminary data.</text>
</comment>
<keyword evidence="3" id="KW-1185">Reference proteome</keyword>
<dbReference type="EMBL" id="QQBB01000006">
    <property type="protein sequence ID" value="RDI57987.1"/>
    <property type="molecule type" value="Genomic_DNA"/>
</dbReference>
<organism evidence="2 3">
    <name type="scientific">Microvirga subterranea</name>
    <dbReference type="NCBI Taxonomy" id="186651"/>
    <lineage>
        <taxon>Bacteria</taxon>
        <taxon>Pseudomonadati</taxon>
        <taxon>Pseudomonadota</taxon>
        <taxon>Alphaproteobacteria</taxon>
        <taxon>Hyphomicrobiales</taxon>
        <taxon>Methylobacteriaceae</taxon>
        <taxon>Microvirga</taxon>
    </lineage>
</organism>
<reference evidence="2 3" key="1">
    <citation type="submission" date="2018-07" db="EMBL/GenBank/DDBJ databases">
        <title>Genomic Encyclopedia of Type Strains, Phase IV (KMG-IV): sequencing the most valuable type-strain genomes for metagenomic binning, comparative biology and taxonomic classification.</title>
        <authorList>
            <person name="Goeker M."/>
        </authorList>
    </citation>
    <scope>NUCLEOTIDE SEQUENCE [LARGE SCALE GENOMIC DNA]</scope>
    <source>
        <strain evidence="2 3">DSM 14364</strain>
    </source>
</reference>
<sequence>MAGKARMRPSFKKNTRRYREIVGPEKRREGLKNLTKKRRYANRHG</sequence>
<feature type="compositionally biased region" description="Basic residues" evidence="1">
    <location>
        <begin position="1"/>
        <end position="16"/>
    </location>
</feature>
<dbReference type="AlphaFoldDB" id="A0A370HIG6"/>
<protein>
    <submittedName>
        <fullName evidence="2">Uncharacterized protein</fullName>
    </submittedName>
</protein>
<accession>A0A370HIG6</accession>
<gene>
    <name evidence="2" type="ORF">DES45_106301</name>
</gene>
<feature type="compositionally biased region" description="Basic residues" evidence="1">
    <location>
        <begin position="34"/>
        <end position="45"/>
    </location>
</feature>
<proteinExistence type="predicted"/>
<feature type="compositionally biased region" description="Basic and acidic residues" evidence="1">
    <location>
        <begin position="17"/>
        <end position="31"/>
    </location>
</feature>
<evidence type="ECO:0000313" key="3">
    <source>
        <dbReference type="Proteomes" id="UP000254925"/>
    </source>
</evidence>
<feature type="region of interest" description="Disordered" evidence="1">
    <location>
        <begin position="1"/>
        <end position="45"/>
    </location>
</feature>
<evidence type="ECO:0000256" key="1">
    <source>
        <dbReference type="SAM" id="MobiDB-lite"/>
    </source>
</evidence>
<dbReference type="RefSeq" id="WP_170151536.1">
    <property type="nucleotide sequence ID" value="NZ_QQBB01000006.1"/>
</dbReference>